<evidence type="ECO:0000313" key="2">
    <source>
        <dbReference type="EMBL" id="MXQ09656.1"/>
    </source>
</evidence>
<keyword evidence="3" id="KW-1185">Reference proteome</keyword>
<sequence length="475" mass="52200">MFRSTGFRFIVVAFLVLVMNIPMSLVSDVVWERARYSDETVADISREWGGSQLLSGPVLVIPVTEELRREKRQIATDPDTGLSRRDAEGRLMYEMVEERETVTKPPVYLYPETLNYQVAMTSQTRQRGIFEVPVYSASVDIGFDFDPELVIDVLAPGETANWPAAEVRSYLGASRGLRGEATLVSGSESFALEPVHASSEASGIVAEVGDPRALDAFTMTLGLNGAQSFGVTATGRLTRFALDSDWPDPSFDGSFLPDAREVREDGFSADWTVPHLARGLPAVSREWTDSLARKTATMEVRFLTPNDFYQKAWRASRYGILFVAMTFLTILLIDRAGPRPSHPVQFLMIGLAQAVFILLLVSYAEHLGFGSAYAIASVATVLLIVAYAWKGMRFGRRAGVLGLVLAAVYGVLFLVLRSTDYALLAGSTLSFLALGGTMFATRNEEWREARPGLRWPFPRNLGKSAPVSPDAETPG</sequence>
<dbReference type="AlphaFoldDB" id="A0A7C9MIC5"/>
<name>A0A7C9MIC5_9RHOB</name>
<dbReference type="NCBIfam" id="NF008712">
    <property type="entry name" value="PRK11715.1-1"/>
    <property type="match status" value="1"/>
</dbReference>
<feature type="transmembrane region" description="Helical" evidence="1">
    <location>
        <begin position="370"/>
        <end position="389"/>
    </location>
</feature>
<feature type="transmembrane region" description="Helical" evidence="1">
    <location>
        <begin position="422"/>
        <end position="440"/>
    </location>
</feature>
<dbReference type="PANTHER" id="PTHR30092">
    <property type="entry name" value="INNER MEMBRANE PROTEIN CRED"/>
    <property type="match status" value="1"/>
</dbReference>
<keyword evidence="1" id="KW-0472">Membrane</keyword>
<reference evidence="2 3" key="1">
    <citation type="submission" date="2019-12" db="EMBL/GenBank/DDBJ databases">
        <authorList>
            <person name="Lee S.D."/>
        </authorList>
    </citation>
    <scope>NUCLEOTIDE SEQUENCE [LARGE SCALE GENOMIC DNA]</scope>
    <source>
        <strain evidence="2 3">GH1-50</strain>
    </source>
</reference>
<dbReference type="GO" id="GO:0005886">
    <property type="term" value="C:plasma membrane"/>
    <property type="evidence" value="ECO:0007669"/>
    <property type="project" value="TreeGrafter"/>
</dbReference>
<proteinExistence type="predicted"/>
<comment type="caution">
    <text evidence="2">The sequence shown here is derived from an EMBL/GenBank/DDBJ whole genome shotgun (WGS) entry which is preliminary data.</text>
</comment>
<dbReference type="InterPro" id="IPR010364">
    <property type="entry name" value="Uncharacterised_IM_CreD"/>
</dbReference>
<accession>A0A7C9MIC5</accession>
<evidence type="ECO:0000256" key="1">
    <source>
        <dbReference type="SAM" id="Phobius"/>
    </source>
</evidence>
<gene>
    <name evidence="2" type="ORF">GQ651_17565</name>
</gene>
<feature type="transmembrane region" description="Helical" evidence="1">
    <location>
        <begin position="398"/>
        <end position="416"/>
    </location>
</feature>
<dbReference type="Proteomes" id="UP000480350">
    <property type="component" value="Unassembled WGS sequence"/>
</dbReference>
<dbReference type="PANTHER" id="PTHR30092:SF0">
    <property type="entry name" value="INNER MEMBRANE PROTEIN CRED"/>
    <property type="match status" value="1"/>
</dbReference>
<feature type="transmembrane region" description="Helical" evidence="1">
    <location>
        <begin position="315"/>
        <end position="333"/>
    </location>
</feature>
<reference evidence="2 3" key="2">
    <citation type="submission" date="2020-03" db="EMBL/GenBank/DDBJ databases">
        <title>Kangsaoukella pontilimi gen. nov., sp. nov., a new member of the family Rhodobacteraceae isolated from a tidal mudflat.</title>
        <authorList>
            <person name="Kim I.S."/>
        </authorList>
    </citation>
    <scope>NUCLEOTIDE SEQUENCE [LARGE SCALE GENOMIC DNA]</scope>
    <source>
        <strain evidence="2 3">GH1-50</strain>
    </source>
</reference>
<dbReference type="EMBL" id="WUPT01000004">
    <property type="protein sequence ID" value="MXQ09656.1"/>
    <property type="molecule type" value="Genomic_DNA"/>
</dbReference>
<organism evidence="2 3">
    <name type="scientific">Kangsaoukella pontilimi</name>
    <dbReference type="NCBI Taxonomy" id="2691042"/>
    <lineage>
        <taxon>Bacteria</taxon>
        <taxon>Pseudomonadati</taxon>
        <taxon>Pseudomonadota</taxon>
        <taxon>Alphaproteobacteria</taxon>
        <taxon>Rhodobacterales</taxon>
        <taxon>Paracoccaceae</taxon>
        <taxon>Kangsaoukella</taxon>
    </lineage>
</organism>
<keyword evidence="1" id="KW-0812">Transmembrane</keyword>
<feature type="transmembrane region" description="Helical" evidence="1">
    <location>
        <begin position="345"/>
        <end position="364"/>
    </location>
</feature>
<dbReference type="Pfam" id="PF06123">
    <property type="entry name" value="CreD"/>
    <property type="match status" value="1"/>
</dbReference>
<keyword evidence="1" id="KW-1133">Transmembrane helix</keyword>
<evidence type="ECO:0000313" key="3">
    <source>
        <dbReference type="Proteomes" id="UP000480350"/>
    </source>
</evidence>
<dbReference type="PIRSF" id="PIRSF004548">
    <property type="entry name" value="CreD"/>
    <property type="match status" value="1"/>
</dbReference>
<dbReference type="RefSeq" id="WP_160765584.1">
    <property type="nucleotide sequence ID" value="NZ_WUPT01000004.1"/>
</dbReference>
<protein>
    <submittedName>
        <fullName evidence="2">Cell envelope integrity protein CreD</fullName>
    </submittedName>
</protein>